<dbReference type="Pfam" id="PF10989">
    <property type="entry name" value="DUF2808"/>
    <property type="match status" value="1"/>
</dbReference>
<reference evidence="2" key="1">
    <citation type="submission" date="2022-04" db="EMBL/GenBank/DDBJ databases">
        <title>Complete genome sequence of a cyanobacterium, Nostoc sp. SO-36, isolated in Antarctica.</title>
        <authorList>
            <person name="Kanesaki Y."/>
            <person name="Effendi D."/>
            <person name="Sakamoto T."/>
            <person name="Ohtani S."/>
            <person name="Awai K."/>
        </authorList>
    </citation>
    <scope>NUCLEOTIDE SEQUENCE</scope>
    <source>
        <strain evidence="2">SO-36</strain>
        <plasmid evidence="2">pANSO36B</plasmid>
    </source>
</reference>
<evidence type="ECO:0000313" key="2">
    <source>
        <dbReference type="EMBL" id="BDI20819.1"/>
    </source>
</evidence>
<sequence length="141" mass="15521">MKKKIIYATVAFTAATLALIFAGYAVAKTDDDIDPNVDNNLPFSPNAWRLVKHTFRINIPKNGKTISQLIIDVPSTVAVSNDIEVLDEEGQKINTNISVSGRQIIINFPKTVVYNSKLNVNLNKVKQPISGSASIYKFSVK</sequence>
<organism evidence="2 3">
    <name type="scientific">Nostoc cf. commune SO-36</name>
    <dbReference type="NCBI Taxonomy" id="449208"/>
    <lineage>
        <taxon>Bacteria</taxon>
        <taxon>Bacillati</taxon>
        <taxon>Cyanobacteriota</taxon>
        <taxon>Cyanophyceae</taxon>
        <taxon>Nostocales</taxon>
        <taxon>Nostocaceae</taxon>
        <taxon>Nostoc</taxon>
    </lineage>
</organism>
<keyword evidence="3" id="KW-1185">Reference proteome</keyword>
<dbReference type="RefSeq" id="WP_251960930.1">
    <property type="nucleotide sequence ID" value="NZ_AP025734.1"/>
</dbReference>
<keyword evidence="1" id="KW-0732">Signal</keyword>
<keyword evidence="2" id="KW-0614">Plasmid</keyword>
<feature type="signal peptide" evidence="1">
    <location>
        <begin position="1"/>
        <end position="27"/>
    </location>
</feature>
<evidence type="ECO:0000256" key="1">
    <source>
        <dbReference type="SAM" id="SignalP"/>
    </source>
</evidence>
<protein>
    <submittedName>
        <fullName evidence="2">Uncharacterized protein</fullName>
    </submittedName>
</protein>
<dbReference type="EMBL" id="AP025734">
    <property type="protein sequence ID" value="BDI20819.1"/>
    <property type="molecule type" value="Genomic_DNA"/>
</dbReference>
<dbReference type="Proteomes" id="UP001055453">
    <property type="component" value="Plasmid pANSO36B"/>
</dbReference>
<geneLocation type="plasmid" evidence="2 3">
    <name>pANSO36B</name>
</geneLocation>
<proteinExistence type="predicted"/>
<feature type="chain" id="PRO_5047199795" evidence="1">
    <location>
        <begin position="28"/>
        <end position="141"/>
    </location>
</feature>
<accession>A0ABN6QEK8</accession>
<gene>
    <name evidence="2" type="ORF">ANSO36C_66210</name>
</gene>
<evidence type="ECO:0000313" key="3">
    <source>
        <dbReference type="Proteomes" id="UP001055453"/>
    </source>
</evidence>
<name>A0ABN6QEK8_NOSCO</name>
<dbReference type="InterPro" id="IPR021256">
    <property type="entry name" value="DUF2808"/>
</dbReference>